<dbReference type="SUPFAM" id="SSF143631">
    <property type="entry name" value="ApbE-like"/>
    <property type="match status" value="1"/>
</dbReference>
<dbReference type="PANTHER" id="PTHR30040">
    <property type="entry name" value="THIAMINE BIOSYNTHESIS LIPOPROTEIN APBE"/>
    <property type="match status" value="1"/>
</dbReference>
<evidence type="ECO:0000256" key="10">
    <source>
        <dbReference type="ARBA" id="ARBA00048540"/>
    </source>
</evidence>
<evidence type="ECO:0000256" key="7">
    <source>
        <dbReference type="ARBA" id="ARBA00022827"/>
    </source>
</evidence>
<evidence type="ECO:0000313" key="12">
    <source>
        <dbReference type="EMBL" id="MCQ8896686.1"/>
    </source>
</evidence>
<evidence type="ECO:0000256" key="9">
    <source>
        <dbReference type="ARBA" id="ARBA00031306"/>
    </source>
</evidence>
<evidence type="ECO:0000256" key="3">
    <source>
        <dbReference type="ARBA" id="ARBA00016337"/>
    </source>
</evidence>
<name>A0ABT1WGP0_9BURK</name>
<keyword evidence="7 11" id="KW-0274">FAD</keyword>
<evidence type="ECO:0000256" key="4">
    <source>
        <dbReference type="ARBA" id="ARBA00022630"/>
    </source>
</evidence>
<dbReference type="EC" id="2.7.1.180" evidence="2 11"/>
<evidence type="ECO:0000256" key="5">
    <source>
        <dbReference type="ARBA" id="ARBA00022679"/>
    </source>
</evidence>
<dbReference type="PANTHER" id="PTHR30040:SF2">
    <property type="entry name" value="FAD:PROTEIN FMN TRANSFERASE"/>
    <property type="match status" value="1"/>
</dbReference>
<reference evidence="12 13" key="1">
    <citation type="submission" date="2022-07" db="EMBL/GenBank/DDBJ databases">
        <authorList>
            <person name="Xamxidin M."/>
            <person name="Wu M."/>
        </authorList>
    </citation>
    <scope>NUCLEOTIDE SEQUENCE [LARGE SCALE GENOMIC DNA]</scope>
    <source>
        <strain evidence="12 13">NBRC 111650</strain>
    </source>
</reference>
<evidence type="ECO:0000256" key="1">
    <source>
        <dbReference type="ARBA" id="ARBA00001946"/>
    </source>
</evidence>
<dbReference type="RefSeq" id="WP_256764500.1">
    <property type="nucleotide sequence ID" value="NZ_JANIGO010000003.1"/>
</dbReference>
<dbReference type="Gene3D" id="3.10.520.10">
    <property type="entry name" value="ApbE-like domains"/>
    <property type="match status" value="1"/>
</dbReference>
<keyword evidence="4 11" id="KW-0285">Flavoprotein</keyword>
<protein>
    <recommendedName>
        <fullName evidence="3 11">FAD:protein FMN transferase</fullName>
        <ecNumber evidence="2 11">2.7.1.180</ecNumber>
    </recommendedName>
    <alternativeName>
        <fullName evidence="9 11">Flavin transferase</fullName>
    </alternativeName>
</protein>
<keyword evidence="6 11" id="KW-0479">Metal-binding</keyword>
<evidence type="ECO:0000256" key="8">
    <source>
        <dbReference type="ARBA" id="ARBA00022842"/>
    </source>
</evidence>
<comment type="catalytic activity">
    <reaction evidence="10 11">
        <text>L-threonyl-[protein] + FAD = FMN-L-threonyl-[protein] + AMP + H(+)</text>
        <dbReference type="Rhea" id="RHEA:36847"/>
        <dbReference type="Rhea" id="RHEA-COMP:11060"/>
        <dbReference type="Rhea" id="RHEA-COMP:11061"/>
        <dbReference type="ChEBI" id="CHEBI:15378"/>
        <dbReference type="ChEBI" id="CHEBI:30013"/>
        <dbReference type="ChEBI" id="CHEBI:57692"/>
        <dbReference type="ChEBI" id="CHEBI:74257"/>
        <dbReference type="ChEBI" id="CHEBI:456215"/>
        <dbReference type="EC" id="2.7.1.180"/>
    </reaction>
</comment>
<accession>A0ABT1WGP0</accession>
<gene>
    <name evidence="12" type="ORF">NQT62_09605</name>
</gene>
<evidence type="ECO:0000256" key="11">
    <source>
        <dbReference type="PIRNR" id="PIRNR006268"/>
    </source>
</evidence>
<dbReference type="Proteomes" id="UP001204142">
    <property type="component" value="Unassembled WGS sequence"/>
</dbReference>
<evidence type="ECO:0000256" key="6">
    <source>
        <dbReference type="ARBA" id="ARBA00022723"/>
    </source>
</evidence>
<proteinExistence type="inferred from homology"/>
<comment type="similarity">
    <text evidence="11">Belongs to the ApbE family.</text>
</comment>
<comment type="cofactor">
    <cofactor evidence="1">
        <name>Mg(2+)</name>
        <dbReference type="ChEBI" id="CHEBI:18420"/>
    </cofactor>
</comment>
<dbReference type="InterPro" id="IPR003374">
    <property type="entry name" value="ApbE-like_sf"/>
</dbReference>
<dbReference type="PIRSF" id="PIRSF006268">
    <property type="entry name" value="ApbE"/>
    <property type="match status" value="1"/>
</dbReference>
<dbReference type="Pfam" id="PF02424">
    <property type="entry name" value="ApbE"/>
    <property type="match status" value="1"/>
</dbReference>
<dbReference type="GO" id="GO:0016740">
    <property type="term" value="F:transferase activity"/>
    <property type="evidence" value="ECO:0007669"/>
    <property type="project" value="UniProtKB-KW"/>
</dbReference>
<keyword evidence="8 11" id="KW-0460">Magnesium</keyword>
<dbReference type="InterPro" id="IPR024932">
    <property type="entry name" value="ApbE"/>
</dbReference>
<organism evidence="12 13">
    <name type="scientific">Limnobacter humi</name>
    <dbReference type="NCBI Taxonomy" id="1778671"/>
    <lineage>
        <taxon>Bacteria</taxon>
        <taxon>Pseudomonadati</taxon>
        <taxon>Pseudomonadota</taxon>
        <taxon>Betaproteobacteria</taxon>
        <taxon>Burkholderiales</taxon>
        <taxon>Burkholderiaceae</taxon>
        <taxon>Limnobacter</taxon>
    </lineage>
</organism>
<sequence>MRRRARPLLGTLVEIGVKSDLPDDAFNALVNQAFARVDHIHHCMSFHDPNSELSQINRLSPGQTMMLSEHTAQVLNSALQIAQWSGGLFNPGVAPRLVAWGYSPPPEPRMPACRAVEQLFQIHDRVLTKTASGWVDLGGIAKGYAVDQALAFLRDTASEHPVDGAVVNAGGDLAVFGLPEFPVLIRDPAQPNQALGTLYLSDQALATSACYYSMRLTEGQTRSALVNPWTLEAVTTARSASVRAPTCMLADALTKVVITSGHINHPWMETLGAKACLLPEPADMIARGLS</sequence>
<comment type="caution">
    <text evidence="12">The sequence shown here is derived from an EMBL/GenBank/DDBJ whole genome shotgun (WGS) entry which is preliminary data.</text>
</comment>
<keyword evidence="5 11" id="KW-0808">Transferase</keyword>
<evidence type="ECO:0000313" key="13">
    <source>
        <dbReference type="Proteomes" id="UP001204142"/>
    </source>
</evidence>
<evidence type="ECO:0000256" key="2">
    <source>
        <dbReference type="ARBA" id="ARBA00011955"/>
    </source>
</evidence>
<keyword evidence="13" id="KW-1185">Reference proteome</keyword>
<dbReference type="EMBL" id="JANIGO010000003">
    <property type="protein sequence ID" value="MCQ8896686.1"/>
    <property type="molecule type" value="Genomic_DNA"/>
</dbReference>